<evidence type="ECO:0000313" key="2">
    <source>
        <dbReference type="Proteomes" id="UP001412067"/>
    </source>
</evidence>
<dbReference type="InterPro" id="IPR052929">
    <property type="entry name" value="RNase_H-like_EbsB-rel"/>
</dbReference>
<dbReference type="Gene3D" id="3.30.420.10">
    <property type="entry name" value="Ribonuclease H-like superfamily/Ribonuclease H"/>
    <property type="match status" value="1"/>
</dbReference>
<comment type="caution">
    <text evidence="1">The sequence shown here is derived from an EMBL/GenBank/DDBJ whole genome shotgun (WGS) entry which is preliminary data.</text>
</comment>
<reference evidence="1 2" key="1">
    <citation type="journal article" date="2022" name="Nat. Plants">
        <title>Genomes of leafy and leafless Platanthera orchids illuminate the evolution of mycoheterotrophy.</title>
        <authorList>
            <person name="Li M.H."/>
            <person name="Liu K.W."/>
            <person name="Li Z."/>
            <person name="Lu H.C."/>
            <person name="Ye Q.L."/>
            <person name="Zhang D."/>
            <person name="Wang J.Y."/>
            <person name="Li Y.F."/>
            <person name="Zhong Z.M."/>
            <person name="Liu X."/>
            <person name="Yu X."/>
            <person name="Liu D.K."/>
            <person name="Tu X.D."/>
            <person name="Liu B."/>
            <person name="Hao Y."/>
            <person name="Liao X.Y."/>
            <person name="Jiang Y.T."/>
            <person name="Sun W.H."/>
            <person name="Chen J."/>
            <person name="Chen Y.Q."/>
            <person name="Ai Y."/>
            <person name="Zhai J.W."/>
            <person name="Wu S.S."/>
            <person name="Zhou Z."/>
            <person name="Hsiao Y.Y."/>
            <person name="Wu W.L."/>
            <person name="Chen Y.Y."/>
            <person name="Lin Y.F."/>
            <person name="Hsu J.L."/>
            <person name="Li C.Y."/>
            <person name="Wang Z.W."/>
            <person name="Zhao X."/>
            <person name="Zhong W.Y."/>
            <person name="Ma X.K."/>
            <person name="Ma L."/>
            <person name="Huang J."/>
            <person name="Chen G.Z."/>
            <person name="Huang M.Z."/>
            <person name="Huang L."/>
            <person name="Peng D.H."/>
            <person name="Luo Y.B."/>
            <person name="Zou S.Q."/>
            <person name="Chen S.P."/>
            <person name="Lan S."/>
            <person name="Tsai W.C."/>
            <person name="Van de Peer Y."/>
            <person name="Liu Z.J."/>
        </authorList>
    </citation>
    <scope>NUCLEOTIDE SEQUENCE [LARGE SCALE GENOMIC DNA]</scope>
    <source>
        <strain evidence="1">Lor288</strain>
    </source>
</reference>
<name>A0ABR2LIX8_9ASPA</name>
<evidence type="ECO:0008006" key="3">
    <source>
        <dbReference type="Google" id="ProtNLM"/>
    </source>
</evidence>
<accession>A0ABR2LIX8</accession>
<sequence>MAINNHSAELYVLASIIYGAWRARNQYVHGEPFSQPSSIALTAIIDASNGNWVAQLNLDNSWSPPPSSWLKVNFDGSVHPNIRAGFGCTIRDDEGMLLAARGVGIHSRSVDMTELRGSLSGLELVKSFLYSAQGATGGIMVERDSAIACSTQNRILVGVYHGDIESKLAWLMMECPTLVISQIDRRANSAAYFVANQARLSDFVWEREMPLPQCSLSHSL</sequence>
<dbReference type="InterPro" id="IPR036397">
    <property type="entry name" value="RNaseH_sf"/>
</dbReference>
<protein>
    <recommendedName>
        <fullName evidence="3">RNase H type-1 domain-containing protein</fullName>
    </recommendedName>
</protein>
<dbReference type="PANTHER" id="PTHR47074:SF48">
    <property type="entry name" value="POLYNUCLEOTIDYL TRANSFERASE, RIBONUCLEASE H-LIKE SUPERFAMILY PROTEIN"/>
    <property type="match status" value="1"/>
</dbReference>
<organism evidence="1 2">
    <name type="scientific">Platanthera guangdongensis</name>
    <dbReference type="NCBI Taxonomy" id="2320717"/>
    <lineage>
        <taxon>Eukaryota</taxon>
        <taxon>Viridiplantae</taxon>
        <taxon>Streptophyta</taxon>
        <taxon>Embryophyta</taxon>
        <taxon>Tracheophyta</taxon>
        <taxon>Spermatophyta</taxon>
        <taxon>Magnoliopsida</taxon>
        <taxon>Liliopsida</taxon>
        <taxon>Asparagales</taxon>
        <taxon>Orchidaceae</taxon>
        <taxon>Orchidoideae</taxon>
        <taxon>Orchideae</taxon>
        <taxon>Orchidinae</taxon>
        <taxon>Platanthera</taxon>
    </lineage>
</organism>
<keyword evidence="2" id="KW-1185">Reference proteome</keyword>
<evidence type="ECO:0000313" key="1">
    <source>
        <dbReference type="EMBL" id="KAK8941805.1"/>
    </source>
</evidence>
<gene>
    <name evidence="1" type="ORF">KSP40_PGU005441</name>
</gene>
<proteinExistence type="predicted"/>
<dbReference type="EMBL" id="JBBWWR010000019">
    <property type="protein sequence ID" value="KAK8941805.1"/>
    <property type="molecule type" value="Genomic_DNA"/>
</dbReference>
<dbReference type="Proteomes" id="UP001412067">
    <property type="component" value="Unassembled WGS sequence"/>
</dbReference>
<dbReference type="PANTHER" id="PTHR47074">
    <property type="entry name" value="BNAC02G40300D PROTEIN"/>
    <property type="match status" value="1"/>
</dbReference>